<dbReference type="InterPro" id="IPR001566">
    <property type="entry name" value="23S_rRNA_MeTrfase_RlmD"/>
</dbReference>
<dbReference type="Pfam" id="PF05958">
    <property type="entry name" value="tRNA_U5-meth_tr"/>
    <property type="match status" value="1"/>
</dbReference>
<organism evidence="13 14">
    <name type="scientific">Frischella japonica</name>
    <dbReference type="NCBI Taxonomy" id="2741544"/>
    <lineage>
        <taxon>Bacteria</taxon>
        <taxon>Pseudomonadati</taxon>
        <taxon>Pseudomonadota</taxon>
        <taxon>Gammaproteobacteria</taxon>
        <taxon>Orbales</taxon>
        <taxon>Orbaceae</taxon>
        <taxon>Frischella</taxon>
    </lineage>
</organism>
<evidence type="ECO:0000256" key="8">
    <source>
        <dbReference type="ARBA" id="ARBA00023014"/>
    </source>
</evidence>
<dbReference type="NCBIfam" id="NF009639">
    <property type="entry name" value="PRK13168.1"/>
    <property type="match status" value="1"/>
</dbReference>
<sequence length="439" mass="49811">MVLFYSPPKKTVSSKTIDVTIHALDAFGQGIADYHGKTVFVKNALPQEQVKAKLTEDKKQFAKASVIQYQRKSPQRITPQCNHYQRCGGCEMQHIPEQLQHDVKAQALANLLKKEADYTLETTNINVIAATPYHYRRRARLAVMWQKNQLWMGFRQVESNQIVDIKMCPVLVPELEHLLIPLKNCLTHLKDKKAFGHIELLHTESGSMIILRHIKPFSDQDITTLVTFAKQHALSLYLLGESLVHYSGPQMHYYDIDGLTLTFSPLDFIQVNSEINRQMIAQALNWLDLQPTDQVLDLFCGMGNFSLPLAKRCQKVIGVEGVPALVEKAKHNAILNQQSLLAEVDFFVSNLDEVTNQPSWFTADINKILLDPARAGAYPIMDKIIAHQPSHIVYISCNPATLVRDSKKLIEAGYQIMKASILDMFPQTKHIESMLLFIK</sequence>
<feature type="binding site" evidence="9">
    <location>
        <position position="90"/>
    </location>
    <ligand>
        <name>[4Fe-4S] cluster</name>
        <dbReference type="ChEBI" id="CHEBI:49883"/>
    </ligand>
</feature>
<evidence type="ECO:0000259" key="12">
    <source>
        <dbReference type="PROSITE" id="PS50926"/>
    </source>
</evidence>
<comment type="catalytic activity">
    <reaction evidence="9">
        <text>uridine(1939) in 23S rRNA + S-adenosyl-L-methionine = 5-methyluridine(1939) in 23S rRNA + S-adenosyl-L-homocysteine + H(+)</text>
        <dbReference type="Rhea" id="RHEA:42908"/>
        <dbReference type="Rhea" id="RHEA-COMP:10278"/>
        <dbReference type="Rhea" id="RHEA-COMP:10279"/>
        <dbReference type="ChEBI" id="CHEBI:15378"/>
        <dbReference type="ChEBI" id="CHEBI:57856"/>
        <dbReference type="ChEBI" id="CHEBI:59789"/>
        <dbReference type="ChEBI" id="CHEBI:65315"/>
        <dbReference type="ChEBI" id="CHEBI:74447"/>
        <dbReference type="EC" id="2.1.1.190"/>
    </reaction>
</comment>
<dbReference type="GO" id="GO:0032259">
    <property type="term" value="P:methylation"/>
    <property type="evidence" value="ECO:0007669"/>
    <property type="project" value="UniProtKB-KW"/>
</dbReference>
<feature type="binding site" evidence="9">
    <location>
        <position position="304"/>
    </location>
    <ligand>
        <name>S-adenosyl-L-methionine</name>
        <dbReference type="ChEBI" id="CHEBI:59789"/>
    </ligand>
</feature>
<keyword evidence="5 9" id="KW-0949">S-adenosyl-L-methionine</keyword>
<dbReference type="PROSITE" id="PS01230">
    <property type="entry name" value="TRMA_1"/>
    <property type="match status" value="1"/>
</dbReference>
<keyword evidence="2 9" id="KW-0698">rRNA processing</keyword>
<dbReference type="InterPro" id="IPR010280">
    <property type="entry name" value="U5_MeTrfase_fam"/>
</dbReference>
<dbReference type="PROSITE" id="PS01231">
    <property type="entry name" value="TRMA_2"/>
    <property type="match status" value="1"/>
</dbReference>
<proteinExistence type="inferred from homology"/>
<feature type="binding site" evidence="9 10">
    <location>
        <position position="320"/>
    </location>
    <ligand>
        <name>S-adenosyl-L-methionine</name>
        <dbReference type="ChEBI" id="CHEBI:59789"/>
    </ligand>
</feature>
<dbReference type="Gene3D" id="3.40.50.150">
    <property type="entry name" value="Vaccinia Virus protein VP39"/>
    <property type="match status" value="1"/>
</dbReference>
<evidence type="ECO:0000256" key="9">
    <source>
        <dbReference type="HAMAP-Rule" id="MF_01010"/>
    </source>
</evidence>
<dbReference type="SUPFAM" id="SSF53335">
    <property type="entry name" value="S-adenosyl-L-methionine-dependent methyltransferases"/>
    <property type="match status" value="1"/>
</dbReference>
<dbReference type="InterPro" id="IPR030391">
    <property type="entry name" value="MeTrfase_TrmA_CS"/>
</dbReference>
<dbReference type="PROSITE" id="PS50926">
    <property type="entry name" value="TRAM"/>
    <property type="match status" value="1"/>
</dbReference>
<dbReference type="NCBIfam" id="TIGR00479">
    <property type="entry name" value="rumA"/>
    <property type="match status" value="1"/>
</dbReference>
<dbReference type="Gene3D" id="2.40.50.140">
    <property type="entry name" value="Nucleic acid-binding proteins"/>
    <property type="match status" value="1"/>
</dbReference>
<feature type="binding site" evidence="9 10">
    <location>
        <position position="270"/>
    </location>
    <ligand>
        <name>S-adenosyl-L-methionine</name>
        <dbReference type="ChEBI" id="CHEBI:59789"/>
    </ligand>
</feature>
<dbReference type="CDD" id="cd02440">
    <property type="entry name" value="AdoMet_MTases"/>
    <property type="match status" value="1"/>
</dbReference>
<evidence type="ECO:0000256" key="5">
    <source>
        <dbReference type="ARBA" id="ARBA00022691"/>
    </source>
</evidence>
<keyword evidence="8 9" id="KW-0411">Iron-sulfur</keyword>
<keyword evidence="3 9" id="KW-0489">Methyltransferase</keyword>
<keyword evidence="14" id="KW-1185">Reference proteome</keyword>
<feature type="binding site" evidence="9">
    <location>
        <position position="350"/>
    </location>
    <ligand>
        <name>S-adenosyl-L-methionine</name>
        <dbReference type="ChEBI" id="CHEBI:59789"/>
    </ligand>
</feature>
<feature type="binding site" evidence="9 10">
    <location>
        <position position="299"/>
    </location>
    <ligand>
        <name>S-adenosyl-L-methionine</name>
        <dbReference type="ChEBI" id="CHEBI:59789"/>
    </ligand>
</feature>
<keyword evidence="7 9" id="KW-0408">Iron</keyword>
<keyword evidence="4 9" id="KW-0808">Transferase</keyword>
<name>A0ABR7R0G5_9GAMM</name>
<evidence type="ECO:0000256" key="2">
    <source>
        <dbReference type="ARBA" id="ARBA00022552"/>
    </source>
</evidence>
<dbReference type="EMBL" id="JABURY010000021">
    <property type="protein sequence ID" value="MBC9131961.1"/>
    <property type="molecule type" value="Genomic_DNA"/>
</dbReference>
<dbReference type="InterPro" id="IPR029063">
    <property type="entry name" value="SAM-dependent_MTases_sf"/>
</dbReference>
<gene>
    <name evidence="9 13" type="primary">rlmD</name>
    <name evidence="13" type="ORF">FcAc13_11690</name>
</gene>
<evidence type="ECO:0000256" key="7">
    <source>
        <dbReference type="ARBA" id="ARBA00023004"/>
    </source>
</evidence>
<evidence type="ECO:0000256" key="1">
    <source>
        <dbReference type="ARBA" id="ARBA00022485"/>
    </source>
</evidence>
<evidence type="ECO:0000256" key="3">
    <source>
        <dbReference type="ARBA" id="ARBA00022603"/>
    </source>
</evidence>
<comment type="caution">
    <text evidence="13">The sequence shown here is derived from an EMBL/GenBank/DDBJ whole genome shotgun (WGS) entry which is preliminary data.</text>
</comment>
<feature type="domain" description="TRAM" evidence="12">
    <location>
        <begin position="10"/>
        <end position="68"/>
    </location>
</feature>
<dbReference type="InterPro" id="IPR030390">
    <property type="entry name" value="MeTrfase_TrmA_AS"/>
</dbReference>
<dbReference type="InterPro" id="IPR002792">
    <property type="entry name" value="TRAM_dom"/>
</dbReference>
<keyword evidence="1 9" id="KW-0004">4Fe-4S</keyword>
<dbReference type="HAMAP" id="MF_01010">
    <property type="entry name" value="23SrRNA_methyltr_RlmD"/>
    <property type="match status" value="1"/>
</dbReference>
<protein>
    <recommendedName>
        <fullName evidence="9">23S rRNA (uracil(1939)-C(5))-methyltransferase RlmD</fullName>
        <ecNumber evidence="9">2.1.1.190</ecNumber>
    </recommendedName>
    <alternativeName>
        <fullName evidence="9">23S rRNA(m5U1939)-methyltransferase</fullName>
    </alternativeName>
</protein>
<evidence type="ECO:0000313" key="13">
    <source>
        <dbReference type="EMBL" id="MBC9131961.1"/>
    </source>
</evidence>
<feature type="active site" evidence="11">
    <location>
        <position position="397"/>
    </location>
</feature>
<dbReference type="PANTHER" id="PTHR11061">
    <property type="entry name" value="RNA M5U METHYLTRANSFERASE"/>
    <property type="match status" value="1"/>
</dbReference>
<dbReference type="InterPro" id="IPR012340">
    <property type="entry name" value="NA-bd_OB-fold"/>
</dbReference>
<evidence type="ECO:0000256" key="6">
    <source>
        <dbReference type="ARBA" id="ARBA00022723"/>
    </source>
</evidence>
<accession>A0ABR7R0G5</accession>
<keyword evidence="6 9" id="KW-0479">Metal-binding</keyword>
<evidence type="ECO:0000256" key="4">
    <source>
        <dbReference type="ARBA" id="ARBA00022679"/>
    </source>
</evidence>
<comment type="function">
    <text evidence="9">Catalyzes the formation of 5-methyl-uridine at position 1939 (m5U1939) in 23S rRNA.</text>
</comment>
<feature type="binding site" evidence="9 10">
    <location>
        <position position="371"/>
    </location>
    <ligand>
        <name>S-adenosyl-L-methionine</name>
        <dbReference type="ChEBI" id="CHEBI:59789"/>
    </ligand>
</feature>
<dbReference type="EC" id="2.1.1.190" evidence="9"/>
<dbReference type="PROSITE" id="PS51687">
    <property type="entry name" value="SAM_MT_RNA_M5U"/>
    <property type="match status" value="1"/>
</dbReference>
<feature type="binding site" evidence="9">
    <location>
        <position position="87"/>
    </location>
    <ligand>
        <name>[4Fe-4S] cluster</name>
        <dbReference type="ChEBI" id="CHEBI:49883"/>
    </ligand>
</feature>
<feature type="binding site" evidence="9">
    <location>
        <position position="81"/>
    </location>
    <ligand>
        <name>[4Fe-4S] cluster</name>
        <dbReference type="ChEBI" id="CHEBI:49883"/>
    </ligand>
</feature>
<dbReference type="GO" id="GO:0008168">
    <property type="term" value="F:methyltransferase activity"/>
    <property type="evidence" value="ECO:0007669"/>
    <property type="project" value="UniProtKB-KW"/>
</dbReference>
<comment type="similarity">
    <text evidence="9">Belongs to the class I-like SAM-binding methyltransferase superfamily. RNA M5U methyltransferase family. RlmD subfamily.</text>
</comment>
<feature type="binding site" evidence="9">
    <location>
        <position position="168"/>
    </location>
    <ligand>
        <name>[4Fe-4S] cluster</name>
        <dbReference type="ChEBI" id="CHEBI:49883"/>
    </ligand>
</feature>
<evidence type="ECO:0000313" key="14">
    <source>
        <dbReference type="Proteomes" id="UP000651208"/>
    </source>
</evidence>
<dbReference type="Pfam" id="PF01938">
    <property type="entry name" value="TRAM"/>
    <property type="match status" value="1"/>
</dbReference>
<evidence type="ECO:0000256" key="10">
    <source>
        <dbReference type="PROSITE-ProRule" id="PRU01024"/>
    </source>
</evidence>
<evidence type="ECO:0000256" key="11">
    <source>
        <dbReference type="PROSITE-ProRule" id="PRU10015"/>
    </source>
</evidence>
<dbReference type="SUPFAM" id="SSF50249">
    <property type="entry name" value="Nucleic acid-binding proteins"/>
    <property type="match status" value="1"/>
</dbReference>
<dbReference type="RefSeq" id="WP_187756392.1">
    <property type="nucleotide sequence ID" value="NZ_JABURY010000021.1"/>
</dbReference>
<dbReference type="Proteomes" id="UP000651208">
    <property type="component" value="Unassembled WGS sequence"/>
</dbReference>
<dbReference type="PANTHER" id="PTHR11061:SF49">
    <property type="entry name" value="23S RRNA (URACIL(1939)-C(5))-METHYLTRANSFERASE RLMD"/>
    <property type="match status" value="1"/>
</dbReference>
<dbReference type="Gene3D" id="2.40.50.1070">
    <property type="match status" value="1"/>
</dbReference>
<feature type="active site" description="Nucleophile" evidence="9 10">
    <location>
        <position position="397"/>
    </location>
</feature>
<reference evidence="13 14" key="1">
    <citation type="submission" date="2020-06" db="EMBL/GenBank/DDBJ databases">
        <title>Frischella cerana isolated from Apis cerana gut homogenate.</title>
        <authorList>
            <person name="Wolter L.A."/>
            <person name="Suenami S."/>
            <person name="Miyazaki R."/>
        </authorList>
    </citation>
    <scope>NUCLEOTIDE SEQUENCE [LARGE SCALE GENOMIC DNA]</scope>
    <source>
        <strain evidence="13 14">Ac13</strain>
    </source>
</reference>